<accession>A0A927PLL4</accession>
<dbReference type="InterPro" id="IPR037119">
    <property type="entry name" value="Haem_oxidase_HugZ-like_sf"/>
</dbReference>
<proteinExistence type="predicted"/>
<dbReference type="Proteomes" id="UP000642993">
    <property type="component" value="Unassembled WGS sequence"/>
</dbReference>
<sequence>MPQPAPARPLPSTAELVRSALHRASPRAALLAIDGTAPIAASVHGIDENGIALASIDDDSPAHALAWQSGALGVPALLELADTAPLELREPVRSLIWLRGQLTTLDPDDVPAIAARLLDARPDESLLDLGHTTALVRIELHSVVVADSSGAESVPIDDLAAAQPDPFSEHEACWLHHLEHHHPEMLEMIIRKLPASVLRDGRVRPLGLDRFGLRLRIERADHDKDIRIAFPAPVASARELDQALRILMGCPFLNGLRARQP</sequence>
<protein>
    <submittedName>
        <fullName evidence="2">DUF2470 domain-containing protein</fullName>
    </submittedName>
</protein>
<dbReference type="EMBL" id="JACYWE010000006">
    <property type="protein sequence ID" value="MBD8506958.1"/>
    <property type="molecule type" value="Genomic_DNA"/>
</dbReference>
<name>A0A927PLL4_9ACTN</name>
<reference evidence="2" key="1">
    <citation type="submission" date="2020-09" db="EMBL/GenBank/DDBJ databases">
        <title>Hoyosella lacisalsi sp. nov., a halotolerant actinobacterium isolated from soil of Lake Gudzhirganskoe.</title>
        <authorList>
            <person name="Yang Q."/>
            <person name="Guo P.Y."/>
            <person name="Liu S.W."/>
            <person name="Li F.N."/>
            <person name="Sun C.H."/>
        </authorList>
    </citation>
    <scope>NUCLEOTIDE SEQUENCE</scope>
    <source>
        <strain evidence="2">G463</strain>
    </source>
</reference>
<dbReference type="Gene3D" id="3.20.180.10">
    <property type="entry name" value="PNP-oxidase-like"/>
    <property type="match status" value="1"/>
</dbReference>
<evidence type="ECO:0000313" key="3">
    <source>
        <dbReference type="Proteomes" id="UP000642993"/>
    </source>
</evidence>
<comment type="caution">
    <text evidence="2">The sequence shown here is derived from an EMBL/GenBank/DDBJ whole genome shotgun (WGS) entry which is preliminary data.</text>
</comment>
<feature type="domain" description="DUF2470" evidence="1">
    <location>
        <begin position="172"/>
        <end position="244"/>
    </location>
</feature>
<gene>
    <name evidence="2" type="ORF">HT102_10700</name>
</gene>
<dbReference type="RefSeq" id="WP_192039430.1">
    <property type="nucleotide sequence ID" value="NZ_JACYWE010000006.1"/>
</dbReference>
<organism evidence="2 3">
    <name type="scientific">Lolliginicoccus lacisalsi</name>
    <dbReference type="NCBI Taxonomy" id="2742202"/>
    <lineage>
        <taxon>Bacteria</taxon>
        <taxon>Bacillati</taxon>
        <taxon>Actinomycetota</taxon>
        <taxon>Actinomycetes</taxon>
        <taxon>Mycobacteriales</taxon>
        <taxon>Hoyosellaceae</taxon>
        <taxon>Lolliginicoccus</taxon>
    </lineage>
</organism>
<dbReference type="AlphaFoldDB" id="A0A927PLL4"/>
<dbReference type="SUPFAM" id="SSF50475">
    <property type="entry name" value="FMN-binding split barrel"/>
    <property type="match status" value="1"/>
</dbReference>
<evidence type="ECO:0000259" key="1">
    <source>
        <dbReference type="Pfam" id="PF10615"/>
    </source>
</evidence>
<dbReference type="InterPro" id="IPR019595">
    <property type="entry name" value="DUF2470"/>
</dbReference>
<evidence type="ECO:0000313" key="2">
    <source>
        <dbReference type="EMBL" id="MBD8506958.1"/>
    </source>
</evidence>
<keyword evidence="3" id="KW-1185">Reference proteome</keyword>
<dbReference type="Pfam" id="PF10615">
    <property type="entry name" value="DUF2470"/>
    <property type="match status" value="1"/>
</dbReference>